<dbReference type="AlphaFoldDB" id="A0A4Q9PVN3"/>
<evidence type="ECO:0000313" key="3">
    <source>
        <dbReference type="Proteomes" id="UP000292082"/>
    </source>
</evidence>
<reference evidence="2 3" key="1">
    <citation type="submission" date="2019-01" db="EMBL/GenBank/DDBJ databases">
        <title>Draft genome sequences of three monokaryotic isolates of the white-rot basidiomycete fungus Dichomitus squalens.</title>
        <authorList>
            <consortium name="DOE Joint Genome Institute"/>
            <person name="Lopez S.C."/>
            <person name="Andreopoulos B."/>
            <person name="Pangilinan J."/>
            <person name="Lipzen A."/>
            <person name="Riley R."/>
            <person name="Ahrendt S."/>
            <person name="Ng V."/>
            <person name="Barry K."/>
            <person name="Daum C."/>
            <person name="Grigoriev I.V."/>
            <person name="Hilden K.S."/>
            <person name="Makela M.R."/>
            <person name="de Vries R.P."/>
        </authorList>
    </citation>
    <scope>NUCLEOTIDE SEQUENCE [LARGE SCALE GENOMIC DNA]</scope>
    <source>
        <strain evidence="2 3">CBS 464.89</strain>
    </source>
</reference>
<dbReference type="PANTHER" id="PTHR13410:SF9">
    <property type="entry name" value="PROTEIN PBDC1"/>
    <property type="match status" value="1"/>
</dbReference>
<dbReference type="Pfam" id="PF04669">
    <property type="entry name" value="PBDC1"/>
    <property type="match status" value="1"/>
</dbReference>
<protein>
    <submittedName>
        <fullName evidence="2">Polysaccharide biosynthesis-domain-containing protein</fullName>
    </submittedName>
</protein>
<gene>
    <name evidence="2" type="ORF">BD310DRAFT_926799</name>
</gene>
<dbReference type="InterPro" id="IPR021148">
    <property type="entry name" value="Polysacc_synth_dom"/>
</dbReference>
<dbReference type="Gene3D" id="1.10.3560.10">
    <property type="entry name" value="yst0336 like domain"/>
    <property type="match status" value="1"/>
</dbReference>
<proteinExistence type="predicted"/>
<dbReference type="InterPro" id="IPR023139">
    <property type="entry name" value="PBDC1-like_dom_sf"/>
</dbReference>
<name>A0A4Q9PVN3_9APHY</name>
<organism evidence="2 3">
    <name type="scientific">Dichomitus squalens</name>
    <dbReference type="NCBI Taxonomy" id="114155"/>
    <lineage>
        <taxon>Eukaryota</taxon>
        <taxon>Fungi</taxon>
        <taxon>Dikarya</taxon>
        <taxon>Basidiomycota</taxon>
        <taxon>Agaricomycotina</taxon>
        <taxon>Agaricomycetes</taxon>
        <taxon>Polyporales</taxon>
        <taxon>Polyporaceae</taxon>
        <taxon>Dichomitus</taxon>
    </lineage>
</organism>
<dbReference type="Proteomes" id="UP000292082">
    <property type="component" value="Unassembled WGS sequence"/>
</dbReference>
<evidence type="ECO:0000259" key="1">
    <source>
        <dbReference type="Pfam" id="PF04669"/>
    </source>
</evidence>
<sequence length="183" mass="21412">MAGRFDPNNAQNLVEIEKQFAVKAVEHAQTYWNLLEKVAPRDLKLTKIDDEIFEHAIKEFPELSENDYEKLIKLDEDWMKSESSKKRWRDFIASYEKKVKDYNFGSLIRTDARQEYSETNTIFVTRIQVRPVLQVSHPLCLDVPARRRRGLGVLAFVKTERLRVRATFPCSSTCSRSRATGWV</sequence>
<dbReference type="InterPro" id="IPR008476">
    <property type="entry name" value="PBDC1_metazoa/fungi"/>
</dbReference>
<dbReference type="EMBL" id="ML145123">
    <property type="protein sequence ID" value="TBU58526.1"/>
    <property type="molecule type" value="Genomic_DNA"/>
</dbReference>
<dbReference type="STRING" id="114155.A0A4Q9PVN3"/>
<feature type="domain" description="Polysaccharide biosynthesis" evidence="1">
    <location>
        <begin position="16"/>
        <end position="129"/>
    </location>
</feature>
<evidence type="ECO:0000313" key="2">
    <source>
        <dbReference type="EMBL" id="TBU58526.1"/>
    </source>
</evidence>
<dbReference type="GO" id="GO:0005737">
    <property type="term" value="C:cytoplasm"/>
    <property type="evidence" value="ECO:0007669"/>
    <property type="project" value="TreeGrafter"/>
</dbReference>
<accession>A0A4Q9PVN3</accession>
<dbReference type="PANTHER" id="PTHR13410">
    <property type="entry name" value="PROTEIN PBDC1"/>
    <property type="match status" value="1"/>
</dbReference>
<keyword evidence="3" id="KW-1185">Reference proteome</keyword>